<dbReference type="GO" id="GO:0005737">
    <property type="term" value="C:cytoplasm"/>
    <property type="evidence" value="ECO:0007669"/>
    <property type="project" value="TreeGrafter"/>
</dbReference>
<keyword evidence="7" id="KW-0067">ATP-binding</keyword>
<dbReference type="InterPro" id="IPR001650">
    <property type="entry name" value="Helicase_C-like"/>
</dbReference>
<dbReference type="InterPro" id="IPR004589">
    <property type="entry name" value="DNA_helicase_ATP-dep_RecQ"/>
</dbReference>
<organism evidence="17 18">
    <name type="scientific">Papiliotrema laurentii</name>
    <name type="common">Cryptococcus laurentii</name>
    <dbReference type="NCBI Taxonomy" id="5418"/>
    <lineage>
        <taxon>Eukaryota</taxon>
        <taxon>Fungi</taxon>
        <taxon>Dikarya</taxon>
        <taxon>Basidiomycota</taxon>
        <taxon>Agaricomycotina</taxon>
        <taxon>Tremellomycetes</taxon>
        <taxon>Tremellales</taxon>
        <taxon>Rhynchogastremaceae</taxon>
        <taxon>Papiliotrema</taxon>
    </lineage>
</organism>
<dbReference type="GO" id="GO:0003677">
    <property type="term" value="F:DNA binding"/>
    <property type="evidence" value="ECO:0007669"/>
    <property type="project" value="UniProtKB-KW"/>
</dbReference>
<dbReference type="Pfam" id="PF09382">
    <property type="entry name" value="RQC"/>
    <property type="match status" value="1"/>
</dbReference>
<evidence type="ECO:0000256" key="4">
    <source>
        <dbReference type="ARBA" id="ARBA00022741"/>
    </source>
</evidence>
<dbReference type="InterPro" id="IPR044876">
    <property type="entry name" value="HRDC_dom_sf"/>
</dbReference>
<feature type="region of interest" description="Disordered" evidence="13">
    <location>
        <begin position="949"/>
        <end position="1036"/>
    </location>
</feature>
<evidence type="ECO:0000256" key="12">
    <source>
        <dbReference type="ARBA" id="ARBA00034808"/>
    </source>
</evidence>
<comment type="similarity">
    <text evidence="3">Belongs to the helicase family. RecQ subfamily.</text>
</comment>
<reference evidence="17" key="1">
    <citation type="submission" date="2023-02" db="EMBL/GenBank/DDBJ databases">
        <title>Identification and recombinant expression of a fungal hydrolase from Papiliotrema laurentii that hydrolyzes apple cutin and clears colloidal polyester polyurethane.</title>
        <authorList>
            <consortium name="DOE Joint Genome Institute"/>
            <person name="Roman V.A."/>
            <person name="Bojanowski C."/>
            <person name="Crable B.R."/>
            <person name="Wagner D.N."/>
            <person name="Hung C.S."/>
            <person name="Nadeau L.J."/>
            <person name="Schratz L."/>
            <person name="Haridas S."/>
            <person name="Pangilinan J."/>
            <person name="Lipzen A."/>
            <person name="Na H."/>
            <person name="Yan M."/>
            <person name="Ng V."/>
            <person name="Grigoriev I.V."/>
            <person name="Spatafora J.W."/>
            <person name="Barlow D."/>
            <person name="Biffinger J."/>
            <person name="Kelley-Loughnane N."/>
            <person name="Varaljay V.A."/>
            <person name="Crookes-Goodson W.J."/>
        </authorList>
    </citation>
    <scope>NUCLEOTIDE SEQUENCE</scope>
    <source>
        <strain evidence="17">5307AH</strain>
    </source>
</reference>
<evidence type="ECO:0000256" key="5">
    <source>
        <dbReference type="ARBA" id="ARBA00022801"/>
    </source>
</evidence>
<keyword evidence="5" id="KW-0378">Hydrolase</keyword>
<dbReference type="CDD" id="cd18794">
    <property type="entry name" value="SF2_C_RecQ"/>
    <property type="match status" value="1"/>
</dbReference>
<dbReference type="GO" id="GO:0006260">
    <property type="term" value="P:DNA replication"/>
    <property type="evidence" value="ECO:0007669"/>
    <property type="project" value="InterPro"/>
</dbReference>
<dbReference type="EMBL" id="JAODAN010000001">
    <property type="protein sequence ID" value="KAK1927995.1"/>
    <property type="molecule type" value="Genomic_DNA"/>
</dbReference>
<feature type="compositionally biased region" description="Basic residues" evidence="13">
    <location>
        <begin position="953"/>
        <end position="962"/>
    </location>
</feature>
<evidence type="ECO:0000256" key="13">
    <source>
        <dbReference type="SAM" id="MobiDB-lite"/>
    </source>
</evidence>
<comment type="caution">
    <text evidence="17">The sequence shown here is derived from an EMBL/GenBank/DDBJ whole genome shotgun (WGS) entry which is preliminary data.</text>
</comment>
<protein>
    <recommendedName>
        <fullName evidence="12">DNA 3'-5' helicase</fullName>
        <ecNumber evidence="12">5.6.2.4</ecNumber>
    </recommendedName>
</protein>
<name>A0AAD9L9C0_PAPLA</name>
<dbReference type="InterPro" id="IPR032284">
    <property type="entry name" value="RecQ_Zn-bd"/>
</dbReference>
<comment type="catalytic activity">
    <reaction evidence="11">
        <text>Couples ATP hydrolysis with the unwinding of duplex DNA by translocating in the 3'-5' direction.</text>
        <dbReference type="EC" id="5.6.2.4"/>
    </reaction>
</comment>
<evidence type="ECO:0000256" key="11">
    <source>
        <dbReference type="ARBA" id="ARBA00034617"/>
    </source>
</evidence>
<dbReference type="PROSITE" id="PS00690">
    <property type="entry name" value="DEAH_ATP_HELICASE"/>
    <property type="match status" value="1"/>
</dbReference>
<dbReference type="Gene3D" id="1.10.10.10">
    <property type="entry name" value="Winged helix-like DNA-binding domain superfamily/Winged helix DNA-binding domain"/>
    <property type="match status" value="1"/>
</dbReference>
<evidence type="ECO:0000256" key="3">
    <source>
        <dbReference type="ARBA" id="ARBA00005446"/>
    </source>
</evidence>
<dbReference type="InterPro" id="IPR011545">
    <property type="entry name" value="DEAD/DEAH_box_helicase_dom"/>
</dbReference>
<dbReference type="PROSITE" id="PS51192">
    <property type="entry name" value="HELICASE_ATP_BIND_1"/>
    <property type="match status" value="1"/>
</dbReference>
<evidence type="ECO:0000256" key="9">
    <source>
        <dbReference type="ARBA" id="ARBA00023235"/>
    </source>
</evidence>
<evidence type="ECO:0000256" key="10">
    <source>
        <dbReference type="ARBA" id="ARBA00023242"/>
    </source>
</evidence>
<dbReference type="EC" id="5.6.2.4" evidence="12"/>
<feature type="compositionally biased region" description="Polar residues" evidence="13">
    <location>
        <begin position="199"/>
        <end position="212"/>
    </location>
</feature>
<dbReference type="Gene3D" id="3.40.50.300">
    <property type="entry name" value="P-loop containing nucleotide triphosphate hydrolases"/>
    <property type="match status" value="2"/>
</dbReference>
<dbReference type="SMART" id="SM00487">
    <property type="entry name" value="DEXDc"/>
    <property type="match status" value="1"/>
</dbReference>
<dbReference type="SUPFAM" id="SSF52540">
    <property type="entry name" value="P-loop containing nucleoside triphosphate hydrolases"/>
    <property type="match status" value="1"/>
</dbReference>
<dbReference type="GO" id="GO:0000724">
    <property type="term" value="P:double-strand break repair via homologous recombination"/>
    <property type="evidence" value="ECO:0007669"/>
    <property type="project" value="TreeGrafter"/>
</dbReference>
<evidence type="ECO:0000259" key="14">
    <source>
        <dbReference type="PROSITE" id="PS50967"/>
    </source>
</evidence>
<dbReference type="InterPro" id="IPR036390">
    <property type="entry name" value="WH_DNA-bd_sf"/>
</dbReference>
<comment type="subcellular location">
    <subcellularLocation>
        <location evidence="2">Nucleus</location>
    </subcellularLocation>
</comment>
<dbReference type="Pfam" id="PF00271">
    <property type="entry name" value="Helicase_C"/>
    <property type="match status" value="1"/>
</dbReference>
<feature type="region of interest" description="Disordered" evidence="13">
    <location>
        <begin position="269"/>
        <end position="301"/>
    </location>
</feature>
<dbReference type="GO" id="GO:0005524">
    <property type="term" value="F:ATP binding"/>
    <property type="evidence" value="ECO:0007669"/>
    <property type="project" value="UniProtKB-KW"/>
</dbReference>
<dbReference type="SUPFAM" id="SSF47819">
    <property type="entry name" value="HRDC-like"/>
    <property type="match status" value="1"/>
</dbReference>
<dbReference type="GO" id="GO:0043138">
    <property type="term" value="F:3'-5' DNA helicase activity"/>
    <property type="evidence" value="ECO:0007669"/>
    <property type="project" value="UniProtKB-EC"/>
</dbReference>
<dbReference type="PROSITE" id="PS50967">
    <property type="entry name" value="HRDC"/>
    <property type="match status" value="1"/>
</dbReference>
<dbReference type="Gene3D" id="1.10.150.80">
    <property type="entry name" value="HRDC domain"/>
    <property type="match status" value="1"/>
</dbReference>
<gene>
    <name evidence="17" type="ORF">DB88DRAFT_544258</name>
</gene>
<keyword evidence="6" id="KW-0347">Helicase</keyword>
<dbReference type="InterPro" id="IPR018982">
    <property type="entry name" value="RQC_domain"/>
</dbReference>
<dbReference type="GO" id="GO:0005634">
    <property type="term" value="C:nucleus"/>
    <property type="evidence" value="ECO:0007669"/>
    <property type="project" value="UniProtKB-SubCell"/>
</dbReference>
<dbReference type="InterPro" id="IPR014001">
    <property type="entry name" value="Helicase_ATP-bd"/>
</dbReference>
<evidence type="ECO:0000256" key="6">
    <source>
        <dbReference type="ARBA" id="ARBA00022806"/>
    </source>
</evidence>
<dbReference type="SMART" id="SM00490">
    <property type="entry name" value="HELICc"/>
    <property type="match status" value="1"/>
</dbReference>
<dbReference type="InterPro" id="IPR010997">
    <property type="entry name" value="HRDC-like_sf"/>
</dbReference>
<dbReference type="SUPFAM" id="SSF46785">
    <property type="entry name" value="Winged helix' DNA-binding domain"/>
    <property type="match status" value="1"/>
</dbReference>
<evidence type="ECO:0000256" key="2">
    <source>
        <dbReference type="ARBA" id="ARBA00004123"/>
    </source>
</evidence>
<evidence type="ECO:0000313" key="17">
    <source>
        <dbReference type="EMBL" id="KAK1927995.1"/>
    </source>
</evidence>
<dbReference type="InterPro" id="IPR027417">
    <property type="entry name" value="P-loop_NTPase"/>
</dbReference>
<dbReference type="InterPro" id="IPR002121">
    <property type="entry name" value="HRDC_dom"/>
</dbReference>
<evidence type="ECO:0000256" key="8">
    <source>
        <dbReference type="ARBA" id="ARBA00023125"/>
    </source>
</evidence>
<dbReference type="GO" id="GO:0016787">
    <property type="term" value="F:hydrolase activity"/>
    <property type="evidence" value="ECO:0007669"/>
    <property type="project" value="UniProtKB-KW"/>
</dbReference>
<keyword evidence="8" id="KW-0238">DNA-binding</keyword>
<dbReference type="GO" id="GO:0009378">
    <property type="term" value="F:four-way junction helicase activity"/>
    <property type="evidence" value="ECO:0007669"/>
    <property type="project" value="TreeGrafter"/>
</dbReference>
<evidence type="ECO:0000259" key="16">
    <source>
        <dbReference type="PROSITE" id="PS51194"/>
    </source>
</evidence>
<dbReference type="FunFam" id="3.40.50.300:FF:000340">
    <property type="entry name" value="Bloom syndrome, RecQ helicase"/>
    <property type="match status" value="1"/>
</dbReference>
<keyword evidence="4" id="KW-0547">Nucleotide-binding</keyword>
<feature type="domain" description="HRDC" evidence="14">
    <location>
        <begin position="1103"/>
        <end position="1184"/>
    </location>
</feature>
<dbReference type="InterPro" id="IPR002464">
    <property type="entry name" value="DNA/RNA_helicase_DEAH_CS"/>
</dbReference>
<dbReference type="PROSITE" id="PS51194">
    <property type="entry name" value="HELICASE_CTER"/>
    <property type="match status" value="1"/>
</dbReference>
<feature type="compositionally biased region" description="Polar residues" evidence="13">
    <location>
        <begin position="963"/>
        <end position="992"/>
    </location>
</feature>
<feature type="region of interest" description="Disordered" evidence="13">
    <location>
        <begin position="313"/>
        <end position="399"/>
    </location>
</feature>
<dbReference type="GO" id="GO:0005694">
    <property type="term" value="C:chromosome"/>
    <property type="evidence" value="ECO:0007669"/>
    <property type="project" value="TreeGrafter"/>
</dbReference>
<dbReference type="PANTHER" id="PTHR13710">
    <property type="entry name" value="DNA HELICASE RECQ FAMILY MEMBER"/>
    <property type="match status" value="1"/>
</dbReference>
<dbReference type="Pfam" id="PF16124">
    <property type="entry name" value="RecQ_Zn_bind"/>
    <property type="match status" value="1"/>
</dbReference>
<evidence type="ECO:0000259" key="15">
    <source>
        <dbReference type="PROSITE" id="PS51192"/>
    </source>
</evidence>
<comment type="cofactor">
    <cofactor evidence="1">
        <name>Zn(2+)</name>
        <dbReference type="ChEBI" id="CHEBI:29105"/>
    </cofactor>
</comment>
<evidence type="ECO:0000256" key="1">
    <source>
        <dbReference type="ARBA" id="ARBA00001947"/>
    </source>
</evidence>
<accession>A0AAD9L9C0</accession>
<feature type="compositionally biased region" description="Low complexity" evidence="13">
    <location>
        <begin position="342"/>
        <end position="353"/>
    </location>
</feature>
<evidence type="ECO:0000313" key="18">
    <source>
        <dbReference type="Proteomes" id="UP001182556"/>
    </source>
</evidence>
<feature type="region of interest" description="Disordered" evidence="13">
    <location>
        <begin position="1218"/>
        <end position="1246"/>
    </location>
</feature>
<dbReference type="Proteomes" id="UP001182556">
    <property type="component" value="Unassembled WGS sequence"/>
</dbReference>
<proteinExistence type="inferred from homology"/>
<dbReference type="PANTHER" id="PTHR13710:SF153">
    <property type="entry name" value="RECQ-LIKE DNA HELICASE BLM"/>
    <property type="match status" value="1"/>
</dbReference>
<dbReference type="InterPro" id="IPR036388">
    <property type="entry name" value="WH-like_DNA-bd_sf"/>
</dbReference>
<keyword evidence="10" id="KW-0539">Nucleus</keyword>
<feature type="domain" description="Helicase ATP-binding" evidence="15">
    <location>
        <begin position="460"/>
        <end position="617"/>
    </location>
</feature>
<feature type="compositionally biased region" description="Pro residues" evidence="13">
    <location>
        <begin position="322"/>
        <end position="331"/>
    </location>
</feature>
<dbReference type="SMART" id="SM00956">
    <property type="entry name" value="RQC"/>
    <property type="match status" value="1"/>
</dbReference>
<evidence type="ECO:0000256" key="7">
    <source>
        <dbReference type="ARBA" id="ARBA00022840"/>
    </source>
</evidence>
<dbReference type="Pfam" id="PF00270">
    <property type="entry name" value="DEAD"/>
    <property type="match status" value="1"/>
</dbReference>
<feature type="compositionally biased region" description="Acidic residues" evidence="13">
    <location>
        <begin position="1026"/>
        <end position="1036"/>
    </location>
</feature>
<feature type="compositionally biased region" description="Acidic residues" evidence="13">
    <location>
        <begin position="1005"/>
        <end position="1014"/>
    </location>
</feature>
<dbReference type="CDD" id="cd17920">
    <property type="entry name" value="DEXHc_RecQ"/>
    <property type="match status" value="1"/>
</dbReference>
<feature type="domain" description="Helicase C-terminal" evidence="16">
    <location>
        <begin position="639"/>
        <end position="792"/>
    </location>
</feature>
<dbReference type="NCBIfam" id="TIGR00614">
    <property type="entry name" value="recQ_fam"/>
    <property type="match status" value="1"/>
</dbReference>
<keyword evidence="9" id="KW-0413">Isomerase</keyword>
<dbReference type="FunFam" id="3.40.50.300:FF:001389">
    <property type="entry name" value="ATP-dependent DNA helicase RecQ"/>
    <property type="match status" value="1"/>
</dbReference>
<sequence>MSGPRTNLGDVLAKLGSAQGTLIEQKEETIVIAPKFAVAKSFTESRINKTVGSPHTAALSPIVPNQLAFATRTSLPISQIQTPPPAAFLTNSESMSDRGSVSTAVSCLATPMTGSSTRGSGYNPKLDQMSIEKLQAMIIKNQDEKLTLIEQKENLGEEDDWMGDDPEMIEQKLQLLTKRLKELKAALAARAALGAVARQSPTPAMSSSSTVASDPPRPTDYFPPSAEAGPSRLPSFPQSTHLGMHPQFSGDVSGNASPLAGYRALSFSVGENSAPAPPPRVQNIPSIRRPRQAPTPPPDIDELDLAMAEQIDDPPQQLIPPSSSPSPPPIATPSRTSRDTGALARRAALAELENIPPNKLFSSPPAPTPAKEPRSPSTATRPIRTNAEAGPSTLPPTVQAPREIRIEVRHPWSKEVEDKMKTYFKIPKFRFHQKEAIDETMAGKDGKSKPYPRLQSLINQYQLPAICQGGKTRGITFVISPLISLINDQTRHLCKLGIPAIAYTGEMGQKDKDAAHEQMDTPEPWTRVVYVTPEMMSMGGYIKGIMRRLVERRRLARFVVDEAHCVSQWGHDFREDYLKLGDLRRDYPGVPIMALTATAQNKVQDDIIRQLRIAGCAVLKQSFNRPNLHYEIRPKDRKVLDDMVAFINTQPVGSSGIIYCSSRDRCEDLAKSLRDNHGLRAWHYHAGMSKGDRRKIQEGWQEHKFEIIVATVAFGMGIDKPDVRYVLHHSIPRSLEGYYQETGRAGRDGLPSTCILYFTYGDFSGVVKLIERDHETTKETKERQKGALEEVMRFCSNKTDCRRTQILSFFNEKFDPANCHRGCDICIQRENNIYHEEDVTEDTKTVLRMMEAFNERDRITVKNAVDCFRGRGGGSGKNLNQNRCFGAGEDWAKEDAERLIQLLVIEGALEEYYVANSAGWNNSYLQLGKTARLYLSGEKRLQMSFKAAVATNKRSKTAKPRTSKNGQQGIQSFTKQVSNPVSRKRSAQQIMQEEQEFDNSKWGDTDEEYIDDPDTSSAEGDRNDPIEPDDTDVDEDVSLAKVQAAKKRKLLGERSAKFAPSAKNAKANGLPWAAPATTRAKGRGSELVTLDEEDVQVVDDARRDNQSPTEQCLKDLRAVVEKLRKKKAFLPKVEDTDLQMIAAIMPQNLPSMQQIEGIDKRIVDAYGTHWLSVTIRYKKFTDRDTAVPEKTTGVKARSDNKARGTQPKLNLSEFKFQAGSTSKPVSSPHVAKSTPLARGNGAEALDHRDDGKVCEKSHDTAVEMHGFMTLYHDSLCAIGDRGMECDHRKQMQRPPVEGTFMIGQPASKGVGHGGLS</sequence>
<feature type="region of interest" description="Disordered" evidence="13">
    <location>
        <begin position="194"/>
        <end position="252"/>
    </location>
</feature>
<keyword evidence="18" id="KW-1185">Reference proteome</keyword>